<dbReference type="SUPFAM" id="SSF55347">
    <property type="entry name" value="Glyceraldehyde-3-phosphate dehydrogenase-like, C-terminal domain"/>
    <property type="match status" value="1"/>
</dbReference>
<dbReference type="GO" id="GO:0005737">
    <property type="term" value="C:cytoplasm"/>
    <property type="evidence" value="ECO:0007669"/>
    <property type="project" value="TreeGrafter"/>
</dbReference>
<organism evidence="5 6">
    <name type="scientific">Tetragonisca angustula</name>
    <dbReference type="NCBI Taxonomy" id="166442"/>
    <lineage>
        <taxon>Eukaryota</taxon>
        <taxon>Metazoa</taxon>
        <taxon>Ecdysozoa</taxon>
        <taxon>Arthropoda</taxon>
        <taxon>Hexapoda</taxon>
        <taxon>Insecta</taxon>
        <taxon>Pterygota</taxon>
        <taxon>Neoptera</taxon>
        <taxon>Endopterygota</taxon>
        <taxon>Hymenoptera</taxon>
        <taxon>Apocrita</taxon>
        <taxon>Aculeata</taxon>
        <taxon>Apoidea</taxon>
        <taxon>Anthophila</taxon>
        <taxon>Apidae</taxon>
        <taxon>Tetragonisca</taxon>
    </lineage>
</organism>
<dbReference type="Pfam" id="PF01408">
    <property type="entry name" value="GFO_IDH_MocA"/>
    <property type="match status" value="1"/>
</dbReference>
<comment type="caution">
    <text evidence="5">The sequence shown here is derived from an EMBL/GenBank/DDBJ whole genome shotgun (WGS) entry which is preliminary data.</text>
</comment>
<evidence type="ECO:0000256" key="1">
    <source>
        <dbReference type="ARBA" id="ARBA00010928"/>
    </source>
</evidence>
<dbReference type="GO" id="GO:0006740">
    <property type="term" value="P:NADPH regeneration"/>
    <property type="evidence" value="ECO:0007669"/>
    <property type="project" value="TreeGrafter"/>
</dbReference>
<proteinExistence type="inferred from homology"/>
<sequence length="384" mass="43025">MATAKFKSVSPYTQQPSPPPQDYIYKKYLEDLALNKGVRHPKVRLALFGVGRAGTIHLSNIISSPRVKLLYVVDDIESNWANLKDYWHLDDVVLLNSKQADRVYNDPNVDAVVVASPTFTHEGIVRRALEAKKAVFCEKPIAEDNANSIKCYETARKIGKPLFCAFNRRFDPSYSAVRDRVRNGEVGHVHVIKTVSRDSPLPSIDYLKISGGIFHDCMVHDFDIITWVLGEYPVKVSAQAHAHIPEIKAIGDHDTVVVTLYFPSGTLGMIDISRNSSYGYDQRLEVFGAKGMIRADNEQPIHCVTTQYDQDGINSSPIWYSFASRFMNGYRRELDHFVDVVLGKAESSVQPKETLAVIKIATACQESARTGKIVNITWAPNELP</sequence>
<evidence type="ECO:0000256" key="2">
    <source>
        <dbReference type="ARBA" id="ARBA00023002"/>
    </source>
</evidence>
<feature type="domain" description="GFO/IDH/MocA-like oxidoreductase" evidence="4">
    <location>
        <begin position="175"/>
        <end position="294"/>
    </location>
</feature>
<dbReference type="Proteomes" id="UP001432146">
    <property type="component" value="Unassembled WGS sequence"/>
</dbReference>
<dbReference type="SUPFAM" id="SSF51735">
    <property type="entry name" value="NAD(P)-binding Rossmann-fold domains"/>
    <property type="match status" value="1"/>
</dbReference>
<dbReference type="EMBL" id="JAWNGG020000295">
    <property type="protein sequence ID" value="KAK9294957.1"/>
    <property type="molecule type" value="Genomic_DNA"/>
</dbReference>
<evidence type="ECO:0000259" key="4">
    <source>
        <dbReference type="Pfam" id="PF22725"/>
    </source>
</evidence>
<protein>
    <recommendedName>
        <fullName evidence="7">Inositol 2-dehydrogenase</fullName>
    </recommendedName>
</protein>
<dbReference type="GO" id="GO:0000166">
    <property type="term" value="F:nucleotide binding"/>
    <property type="evidence" value="ECO:0007669"/>
    <property type="project" value="InterPro"/>
</dbReference>
<dbReference type="PANTHER" id="PTHR42840:SF3">
    <property type="entry name" value="BINDING ROSSMANN FOLD OXIDOREDUCTASE, PUTATIVE (AFU_ORTHOLOGUE AFUA_2G10240)-RELATED"/>
    <property type="match status" value="1"/>
</dbReference>
<dbReference type="InterPro" id="IPR036291">
    <property type="entry name" value="NAD(P)-bd_dom_sf"/>
</dbReference>
<dbReference type="PANTHER" id="PTHR42840">
    <property type="entry name" value="NAD(P)-BINDING ROSSMANN-FOLD SUPERFAMILY PROTEIN-RELATED"/>
    <property type="match status" value="1"/>
</dbReference>
<comment type="similarity">
    <text evidence="1">Belongs to the Gfo/Idh/MocA family.</text>
</comment>
<dbReference type="GO" id="GO:0016491">
    <property type="term" value="F:oxidoreductase activity"/>
    <property type="evidence" value="ECO:0007669"/>
    <property type="project" value="UniProtKB-KW"/>
</dbReference>
<name>A0AAW0ZCX3_9HYME</name>
<gene>
    <name evidence="5" type="ORF">QLX08_010596</name>
</gene>
<reference evidence="5 6" key="1">
    <citation type="submission" date="2024-05" db="EMBL/GenBank/DDBJ databases">
        <title>The nuclear and mitochondrial genome assemblies of Tetragonisca angustula (Apidae: Meliponini), a tiny yet remarkable pollinator in the Neotropics.</title>
        <authorList>
            <person name="Ferrari R."/>
            <person name="Ricardo P.C."/>
            <person name="Dias F.C."/>
            <person name="Araujo N.S."/>
            <person name="Soares D.O."/>
            <person name="Zhou Q.-S."/>
            <person name="Zhu C.-D."/>
            <person name="Coutinho L."/>
            <person name="Airas M.C."/>
            <person name="Batista T.M."/>
        </authorList>
    </citation>
    <scope>NUCLEOTIDE SEQUENCE [LARGE SCALE GENOMIC DNA]</scope>
    <source>
        <strain evidence="5">ASF017062</strain>
        <tissue evidence="5">Abdomen</tissue>
    </source>
</reference>
<accession>A0AAW0ZCX3</accession>
<dbReference type="Gene3D" id="3.40.50.720">
    <property type="entry name" value="NAD(P)-binding Rossmann-like Domain"/>
    <property type="match status" value="1"/>
</dbReference>
<evidence type="ECO:0000313" key="6">
    <source>
        <dbReference type="Proteomes" id="UP001432146"/>
    </source>
</evidence>
<evidence type="ECO:0000313" key="5">
    <source>
        <dbReference type="EMBL" id="KAK9294957.1"/>
    </source>
</evidence>
<evidence type="ECO:0008006" key="7">
    <source>
        <dbReference type="Google" id="ProtNLM"/>
    </source>
</evidence>
<dbReference type="Gene3D" id="3.30.360.10">
    <property type="entry name" value="Dihydrodipicolinate Reductase, domain 2"/>
    <property type="match status" value="1"/>
</dbReference>
<dbReference type="InterPro" id="IPR055170">
    <property type="entry name" value="GFO_IDH_MocA-like_dom"/>
</dbReference>
<feature type="domain" description="Gfo/Idh/MocA-like oxidoreductase N-terminal" evidence="3">
    <location>
        <begin position="44"/>
        <end position="164"/>
    </location>
</feature>
<dbReference type="Pfam" id="PF22725">
    <property type="entry name" value="GFO_IDH_MocA_C3"/>
    <property type="match status" value="1"/>
</dbReference>
<dbReference type="AlphaFoldDB" id="A0AAW0ZCX3"/>
<keyword evidence="2" id="KW-0560">Oxidoreductase</keyword>
<evidence type="ECO:0000259" key="3">
    <source>
        <dbReference type="Pfam" id="PF01408"/>
    </source>
</evidence>
<dbReference type="InterPro" id="IPR000683">
    <property type="entry name" value="Gfo/Idh/MocA-like_OxRdtase_N"/>
</dbReference>
<keyword evidence="6" id="KW-1185">Reference proteome</keyword>